<protein>
    <recommendedName>
        <fullName evidence="6">C2H2-type domain-containing protein</fullName>
    </recommendedName>
</protein>
<accession>A0AAV2QW55</accession>
<keyword evidence="4" id="KW-0862">Zinc</keyword>
<dbReference type="PROSITE" id="PS50157">
    <property type="entry name" value="ZINC_FINGER_C2H2_2"/>
    <property type="match status" value="2"/>
</dbReference>
<name>A0AAV2QW55_MEGNR</name>
<evidence type="ECO:0000256" key="3">
    <source>
        <dbReference type="ARBA" id="ARBA00022771"/>
    </source>
</evidence>
<evidence type="ECO:0000313" key="8">
    <source>
        <dbReference type="Proteomes" id="UP001497623"/>
    </source>
</evidence>
<evidence type="ECO:0000256" key="4">
    <source>
        <dbReference type="ARBA" id="ARBA00022833"/>
    </source>
</evidence>
<feature type="domain" description="C2H2-type" evidence="6">
    <location>
        <begin position="160"/>
        <end position="187"/>
    </location>
</feature>
<evidence type="ECO:0000259" key="6">
    <source>
        <dbReference type="PROSITE" id="PS50157"/>
    </source>
</evidence>
<organism evidence="7 8">
    <name type="scientific">Meganyctiphanes norvegica</name>
    <name type="common">Northern krill</name>
    <name type="synonym">Thysanopoda norvegica</name>
    <dbReference type="NCBI Taxonomy" id="48144"/>
    <lineage>
        <taxon>Eukaryota</taxon>
        <taxon>Metazoa</taxon>
        <taxon>Ecdysozoa</taxon>
        <taxon>Arthropoda</taxon>
        <taxon>Crustacea</taxon>
        <taxon>Multicrustacea</taxon>
        <taxon>Malacostraca</taxon>
        <taxon>Eumalacostraca</taxon>
        <taxon>Eucarida</taxon>
        <taxon>Euphausiacea</taxon>
        <taxon>Euphausiidae</taxon>
        <taxon>Meganyctiphanes</taxon>
    </lineage>
</organism>
<dbReference type="AlphaFoldDB" id="A0AAV2QW55"/>
<dbReference type="SMART" id="SM00355">
    <property type="entry name" value="ZnF_C2H2"/>
    <property type="match status" value="4"/>
</dbReference>
<dbReference type="InterPro" id="IPR050688">
    <property type="entry name" value="Zinc_finger/UBP_domain"/>
</dbReference>
<evidence type="ECO:0000256" key="5">
    <source>
        <dbReference type="PROSITE-ProRule" id="PRU00042"/>
    </source>
</evidence>
<dbReference type="Proteomes" id="UP001497623">
    <property type="component" value="Unassembled WGS sequence"/>
</dbReference>
<dbReference type="GO" id="GO:0008270">
    <property type="term" value="F:zinc ion binding"/>
    <property type="evidence" value="ECO:0007669"/>
    <property type="project" value="UniProtKB-KW"/>
</dbReference>
<proteinExistence type="predicted"/>
<evidence type="ECO:0000256" key="1">
    <source>
        <dbReference type="ARBA" id="ARBA00022723"/>
    </source>
</evidence>
<evidence type="ECO:0000256" key="2">
    <source>
        <dbReference type="ARBA" id="ARBA00022737"/>
    </source>
</evidence>
<comment type="caution">
    <text evidence="7">The sequence shown here is derived from an EMBL/GenBank/DDBJ whole genome shotgun (WGS) entry which is preliminary data.</text>
</comment>
<dbReference type="InterPro" id="IPR013087">
    <property type="entry name" value="Znf_C2H2_type"/>
</dbReference>
<dbReference type="GO" id="GO:0005634">
    <property type="term" value="C:nucleus"/>
    <property type="evidence" value="ECO:0007669"/>
    <property type="project" value="TreeGrafter"/>
</dbReference>
<dbReference type="Gene3D" id="3.30.160.60">
    <property type="entry name" value="Classic Zinc Finger"/>
    <property type="match status" value="2"/>
</dbReference>
<dbReference type="PROSITE" id="PS00028">
    <property type="entry name" value="ZINC_FINGER_C2H2_1"/>
    <property type="match status" value="2"/>
</dbReference>
<dbReference type="PANTHER" id="PTHR24403">
    <property type="entry name" value="ZINC FINGER PROTEIN"/>
    <property type="match status" value="1"/>
</dbReference>
<keyword evidence="1" id="KW-0479">Metal-binding</keyword>
<keyword evidence="2" id="KW-0677">Repeat</keyword>
<gene>
    <name evidence="7" type="ORF">MNOR_LOCUS15934</name>
</gene>
<keyword evidence="8" id="KW-1185">Reference proteome</keyword>
<reference evidence="7 8" key="1">
    <citation type="submission" date="2024-05" db="EMBL/GenBank/DDBJ databases">
        <authorList>
            <person name="Wallberg A."/>
        </authorList>
    </citation>
    <scope>NUCLEOTIDE SEQUENCE [LARGE SCALE GENOMIC DNA]</scope>
</reference>
<dbReference type="EMBL" id="CAXKWB010010207">
    <property type="protein sequence ID" value="CAL4097212.1"/>
    <property type="molecule type" value="Genomic_DNA"/>
</dbReference>
<evidence type="ECO:0000313" key="7">
    <source>
        <dbReference type="EMBL" id="CAL4097212.1"/>
    </source>
</evidence>
<sequence>MFTFSKVRESYRTEIQTNNDANEYQESCTIHNSKCIGINPRISYENDQSDIYEFYTQSCVTLSEENLIDTYERMNPFYYYPCDDNCENEVTFCMHMMRSTGREISNSKKGYVFLVNLDIWIPFYARSGFKVYCCQVCDFKSLIKLDLSMHMRDHIGEKPFVCPVCKSRFSFKHFLSKHMFRHVIKNNIEEYLCLICGHLCTSTEYYKRHVNSHANKTIYSCFYCTSYTCDTVQDLVVHSAKHSSTDINIRVRDNESKNNIGKNISNVICYSNTKGKNKNMQTYTEEKSICVNQVSKESKLLKSKSEDKKDSALQIPKNINNGLCDLGNDTQTFSYDSVKEEIITHENYDELKLKQEAEDDIHMAEDMAEYLAPLGVDIWNMEVEEIYMVDN</sequence>
<dbReference type="SUPFAM" id="SSF57667">
    <property type="entry name" value="beta-beta-alpha zinc fingers"/>
    <property type="match status" value="1"/>
</dbReference>
<feature type="domain" description="C2H2-type" evidence="6">
    <location>
        <begin position="132"/>
        <end position="159"/>
    </location>
</feature>
<dbReference type="InterPro" id="IPR036236">
    <property type="entry name" value="Znf_C2H2_sf"/>
</dbReference>
<dbReference type="GO" id="GO:0010468">
    <property type="term" value="P:regulation of gene expression"/>
    <property type="evidence" value="ECO:0007669"/>
    <property type="project" value="TreeGrafter"/>
</dbReference>
<keyword evidence="3 5" id="KW-0863">Zinc-finger</keyword>
<dbReference type="PANTHER" id="PTHR24403:SF67">
    <property type="entry name" value="FI01116P-RELATED"/>
    <property type="match status" value="1"/>
</dbReference>